<keyword evidence="2 3" id="KW-0040">ANK repeat</keyword>
<dbReference type="Gene3D" id="3.40.50.300">
    <property type="entry name" value="P-loop containing nucleotide triphosphate hydrolases"/>
    <property type="match status" value="1"/>
</dbReference>
<dbReference type="SUPFAM" id="SSF48403">
    <property type="entry name" value="Ankyrin repeat"/>
    <property type="match status" value="2"/>
</dbReference>
<evidence type="ECO:0000256" key="1">
    <source>
        <dbReference type="ARBA" id="ARBA00022737"/>
    </source>
</evidence>
<evidence type="ECO:0000256" key="3">
    <source>
        <dbReference type="PROSITE-ProRule" id="PRU00023"/>
    </source>
</evidence>
<name>A0A1L7XSL8_9HELO</name>
<feature type="repeat" description="ANK" evidence="3">
    <location>
        <begin position="578"/>
        <end position="610"/>
    </location>
</feature>
<feature type="domain" description="Nephrocystin 3-like N-terminal" evidence="5">
    <location>
        <begin position="69"/>
        <end position="234"/>
    </location>
</feature>
<dbReference type="PROSITE" id="PS50088">
    <property type="entry name" value="ANK_REPEAT"/>
    <property type="match status" value="7"/>
</dbReference>
<feature type="repeat" description="ANK" evidence="3">
    <location>
        <begin position="611"/>
        <end position="643"/>
    </location>
</feature>
<dbReference type="STRING" id="576137.A0A1L7XSL8"/>
<dbReference type="PANTHER" id="PTHR24123">
    <property type="entry name" value="ANKYRIN REPEAT-CONTAINING"/>
    <property type="match status" value="1"/>
</dbReference>
<feature type="region of interest" description="Disordered" evidence="4">
    <location>
        <begin position="881"/>
        <end position="936"/>
    </location>
</feature>
<evidence type="ECO:0000313" key="6">
    <source>
        <dbReference type="EMBL" id="CZR68032.1"/>
    </source>
</evidence>
<dbReference type="SUPFAM" id="SSF52540">
    <property type="entry name" value="P-loop containing nucleoside triphosphate hydrolases"/>
    <property type="match status" value="1"/>
</dbReference>
<dbReference type="PANTHER" id="PTHR24123:SF33">
    <property type="entry name" value="PROTEIN HOS4"/>
    <property type="match status" value="1"/>
</dbReference>
<feature type="repeat" description="ANK" evidence="3">
    <location>
        <begin position="478"/>
        <end position="510"/>
    </location>
</feature>
<feature type="compositionally biased region" description="Polar residues" evidence="4">
    <location>
        <begin position="893"/>
        <end position="903"/>
    </location>
</feature>
<feature type="repeat" description="ANK" evidence="3">
    <location>
        <begin position="708"/>
        <end position="732"/>
    </location>
</feature>
<dbReference type="PROSITE" id="PS50297">
    <property type="entry name" value="ANK_REP_REGION"/>
    <property type="match status" value="7"/>
</dbReference>
<accession>A0A1L7XSL8</accession>
<dbReference type="Pfam" id="PF13857">
    <property type="entry name" value="Ank_5"/>
    <property type="match status" value="1"/>
</dbReference>
<organism evidence="6 7">
    <name type="scientific">Phialocephala subalpina</name>
    <dbReference type="NCBI Taxonomy" id="576137"/>
    <lineage>
        <taxon>Eukaryota</taxon>
        <taxon>Fungi</taxon>
        <taxon>Dikarya</taxon>
        <taxon>Ascomycota</taxon>
        <taxon>Pezizomycotina</taxon>
        <taxon>Leotiomycetes</taxon>
        <taxon>Helotiales</taxon>
        <taxon>Mollisiaceae</taxon>
        <taxon>Phialocephala</taxon>
        <taxon>Phialocephala fortinii species complex</taxon>
    </lineage>
</organism>
<reference evidence="6 7" key="1">
    <citation type="submission" date="2016-03" db="EMBL/GenBank/DDBJ databases">
        <authorList>
            <person name="Ploux O."/>
        </authorList>
    </citation>
    <scope>NUCLEOTIDE SEQUENCE [LARGE SCALE GENOMIC DNA]</scope>
    <source>
        <strain evidence="6 7">UAMH 11012</strain>
    </source>
</reference>
<dbReference type="InterPro" id="IPR056884">
    <property type="entry name" value="NPHP3-like_N"/>
</dbReference>
<proteinExistence type="predicted"/>
<dbReference type="InterPro" id="IPR002110">
    <property type="entry name" value="Ankyrin_rpt"/>
</dbReference>
<dbReference type="SMART" id="SM00248">
    <property type="entry name" value="ANK"/>
    <property type="match status" value="11"/>
</dbReference>
<dbReference type="Gene3D" id="1.25.40.20">
    <property type="entry name" value="Ankyrin repeat-containing domain"/>
    <property type="match status" value="5"/>
</dbReference>
<dbReference type="Proteomes" id="UP000184330">
    <property type="component" value="Unassembled WGS sequence"/>
</dbReference>
<evidence type="ECO:0000259" key="5">
    <source>
        <dbReference type="Pfam" id="PF24883"/>
    </source>
</evidence>
<dbReference type="Pfam" id="PF24883">
    <property type="entry name" value="NPHP3_N"/>
    <property type="match status" value="1"/>
</dbReference>
<dbReference type="OrthoDB" id="5416940at2759"/>
<feature type="repeat" description="ANK" evidence="3">
    <location>
        <begin position="676"/>
        <end position="708"/>
    </location>
</feature>
<dbReference type="Pfam" id="PF12796">
    <property type="entry name" value="Ank_2"/>
    <property type="match status" value="5"/>
</dbReference>
<evidence type="ECO:0000256" key="4">
    <source>
        <dbReference type="SAM" id="MobiDB-lite"/>
    </source>
</evidence>
<evidence type="ECO:0000256" key="2">
    <source>
        <dbReference type="ARBA" id="ARBA00023043"/>
    </source>
</evidence>
<keyword evidence="1" id="KW-0677">Repeat</keyword>
<protein>
    <recommendedName>
        <fullName evidence="5">Nephrocystin 3-like N-terminal domain-containing protein</fullName>
    </recommendedName>
</protein>
<dbReference type="InterPro" id="IPR051165">
    <property type="entry name" value="Multifunctional_ANK_Repeat"/>
</dbReference>
<gene>
    <name evidence="6" type="ORF">PAC_17931</name>
</gene>
<dbReference type="InterPro" id="IPR036770">
    <property type="entry name" value="Ankyrin_rpt-contain_sf"/>
</dbReference>
<feature type="repeat" description="ANK" evidence="3">
    <location>
        <begin position="742"/>
        <end position="766"/>
    </location>
</feature>
<feature type="compositionally biased region" description="Basic and acidic residues" evidence="4">
    <location>
        <begin position="881"/>
        <end position="890"/>
    </location>
</feature>
<dbReference type="EMBL" id="FJOG01000050">
    <property type="protein sequence ID" value="CZR68032.1"/>
    <property type="molecule type" value="Genomic_DNA"/>
</dbReference>
<sequence>MDQPVTESIFASTIHSRGGPVLQGRIDSGGGSVNISFGDSVRQKILHWISPLHFNDKQADVIKGVQPNAGQWFIATAEFQRWLHEEENPSLCCPGIPGAGKTVIASIIIDYLIKNFAGNVGIAYVYCDYKDREKQTARNLISSLTYQLVKRFPEIPREVSQLYESCTEHDRSPNLEEHVALFLTVSRGFPRTFVVIDALDECSELDSENDQRSDKFISAVQMLESSVHLLVTSRPHNRIQQAFKAASRIAKCVNRDPTLKDDIMTAICENSKGIFLLARLQMDYLANMPTTLKETYEDSLRRVNGQSFERSELAMQMLAWDALAVQSGDTFLDQSGLHDTGLLESVCIGLVVIGDDKRKTVRLVHSTLQEYLDTVRGTLFADVEVRISRVCLTYLTFNMFEEGPCGDTEAMDDRLQDYPLALYASSYWGDHLRGDPEREVTDLVLGFLRNARKVSSALQLLCVRYSKEYGTIYDIFPKDHTPLHVAAYWGLEYILWILLSEAVDIDGQDSWELTALGWAVKNRHLDAAGVLLEWGANPNTGMTVSIAVLQAEGLVEGDDKFLALLVELGIDVNVEQEQDGTLLHIAARCGNDNLVLLLLDRGAHINSKNYNMETALHIAAGCGYDTLVSLLLDKGAHIDSKDSCEETALCSAAAGGHEFTTMLLLRRGADINAGGGKTMPLTSAVEEGHSAVVRVLLESGADLHPLKDGSTLLHLAAMHGHEEVMQLLLITGEINPNFEDKLGRTPLWWATMGGHEEVVRLLLEQNCVDSHSKDWLGMAQLVRAGRSGCIEGIRDLLKRGSVDPNLRDLDGQTPLLSAARNGYEALVELLVERNDVDLEIAFSGRTSVSLAAEKGHQGTPLYYAARQGHEEVTGLLLKHDKVDPDSKDEAGNTPLSAAASNGHESSKVTAKGEDCEPRLKEHKRMDGDALCGENWK</sequence>
<feature type="repeat" description="ANK" evidence="3">
    <location>
        <begin position="810"/>
        <end position="834"/>
    </location>
</feature>
<dbReference type="AlphaFoldDB" id="A0A1L7XSL8"/>
<keyword evidence="7" id="KW-1185">Reference proteome</keyword>
<feature type="compositionally biased region" description="Basic and acidic residues" evidence="4">
    <location>
        <begin position="904"/>
        <end position="927"/>
    </location>
</feature>
<dbReference type="InterPro" id="IPR027417">
    <property type="entry name" value="P-loop_NTPase"/>
</dbReference>
<evidence type="ECO:0000313" key="7">
    <source>
        <dbReference type="Proteomes" id="UP000184330"/>
    </source>
</evidence>